<name>A0A7I9UVI3_9ACTN</name>
<keyword evidence="2 4" id="KW-0547">Nucleotide-binding</keyword>
<feature type="binding site" evidence="4">
    <location>
        <begin position="3"/>
        <end position="7"/>
    </location>
    <ligand>
        <name>ATP</name>
        <dbReference type="ChEBI" id="CHEBI:30616"/>
    </ligand>
</feature>
<dbReference type="InterPro" id="IPR037171">
    <property type="entry name" value="NagB/RpiA_transferase-like"/>
</dbReference>
<dbReference type="GO" id="GO:0046872">
    <property type="term" value="F:metal ion binding"/>
    <property type="evidence" value="ECO:0007669"/>
    <property type="project" value="UniProtKB-KW"/>
</dbReference>
<organism evidence="6 7">
    <name type="scientific">Gordonia crocea</name>
    <dbReference type="NCBI Taxonomy" id="589162"/>
    <lineage>
        <taxon>Bacteria</taxon>
        <taxon>Bacillati</taxon>
        <taxon>Actinomycetota</taxon>
        <taxon>Actinomycetes</taxon>
        <taxon>Mycobacteriales</taxon>
        <taxon>Gordoniaceae</taxon>
        <taxon>Gordonia</taxon>
    </lineage>
</organism>
<comment type="similarity">
    <text evidence="1 5">Belongs to the 5-formyltetrahydrofolate cyclo-ligase family.</text>
</comment>
<dbReference type="Pfam" id="PF01812">
    <property type="entry name" value="5-FTHF_cyc-lig"/>
    <property type="match status" value="1"/>
</dbReference>
<keyword evidence="7" id="KW-1185">Reference proteome</keyword>
<gene>
    <name evidence="6" type="ORF">nbrc107697_10380</name>
</gene>
<keyword evidence="6" id="KW-0436">Ligase</keyword>
<accession>A0A7I9UVI3</accession>
<feature type="binding site" evidence="4">
    <location>
        <position position="50"/>
    </location>
    <ligand>
        <name>substrate</name>
    </ligand>
</feature>
<comment type="cofactor">
    <cofactor evidence="5">
        <name>Mg(2+)</name>
        <dbReference type="ChEBI" id="CHEBI:18420"/>
    </cofactor>
</comment>
<dbReference type="Gene3D" id="3.40.50.10420">
    <property type="entry name" value="NagB/RpiA/CoA transferase-like"/>
    <property type="match status" value="1"/>
</dbReference>
<dbReference type="OrthoDB" id="3242798at2"/>
<dbReference type="Proteomes" id="UP000444980">
    <property type="component" value="Unassembled WGS sequence"/>
</dbReference>
<evidence type="ECO:0000256" key="3">
    <source>
        <dbReference type="ARBA" id="ARBA00022840"/>
    </source>
</evidence>
<dbReference type="InterPro" id="IPR002698">
    <property type="entry name" value="FTHF_cligase"/>
</dbReference>
<feature type="binding site" evidence="4">
    <location>
        <position position="55"/>
    </location>
    <ligand>
        <name>substrate</name>
    </ligand>
</feature>
<dbReference type="SUPFAM" id="SSF100950">
    <property type="entry name" value="NagB/RpiA/CoA transferase-like"/>
    <property type="match status" value="1"/>
</dbReference>
<dbReference type="PIRSF" id="PIRSF006806">
    <property type="entry name" value="FTHF_cligase"/>
    <property type="match status" value="1"/>
</dbReference>
<evidence type="ECO:0000313" key="6">
    <source>
        <dbReference type="EMBL" id="GED96999.1"/>
    </source>
</evidence>
<dbReference type="RefSeq" id="WP_161926394.1">
    <property type="nucleotide sequence ID" value="NZ_BJOU01000001.1"/>
</dbReference>
<dbReference type="PANTHER" id="PTHR23407:SF1">
    <property type="entry name" value="5-FORMYLTETRAHYDROFOLATE CYCLO-LIGASE"/>
    <property type="match status" value="1"/>
</dbReference>
<keyword evidence="5" id="KW-0479">Metal-binding</keyword>
<protein>
    <recommendedName>
        <fullName evidence="5">5-formyltetrahydrofolate cyclo-ligase</fullName>
        <ecNumber evidence="5">6.3.3.2</ecNumber>
    </recommendedName>
</protein>
<dbReference type="GO" id="GO:0005524">
    <property type="term" value="F:ATP binding"/>
    <property type="evidence" value="ECO:0007669"/>
    <property type="project" value="UniProtKB-KW"/>
</dbReference>
<dbReference type="NCBIfam" id="TIGR02727">
    <property type="entry name" value="MTHFS_bact"/>
    <property type="match status" value="1"/>
</dbReference>
<evidence type="ECO:0000256" key="5">
    <source>
        <dbReference type="RuleBase" id="RU361279"/>
    </source>
</evidence>
<dbReference type="EC" id="6.3.3.2" evidence="5"/>
<dbReference type="GO" id="GO:0030272">
    <property type="term" value="F:5-formyltetrahydrofolate cyclo-ligase activity"/>
    <property type="evidence" value="ECO:0007669"/>
    <property type="project" value="UniProtKB-EC"/>
</dbReference>
<dbReference type="GO" id="GO:0035999">
    <property type="term" value="P:tetrahydrofolate interconversion"/>
    <property type="evidence" value="ECO:0007669"/>
    <property type="project" value="TreeGrafter"/>
</dbReference>
<comment type="catalytic activity">
    <reaction evidence="5">
        <text>(6S)-5-formyl-5,6,7,8-tetrahydrofolate + ATP = (6R)-5,10-methenyltetrahydrofolate + ADP + phosphate</text>
        <dbReference type="Rhea" id="RHEA:10488"/>
        <dbReference type="ChEBI" id="CHEBI:30616"/>
        <dbReference type="ChEBI" id="CHEBI:43474"/>
        <dbReference type="ChEBI" id="CHEBI:57455"/>
        <dbReference type="ChEBI" id="CHEBI:57457"/>
        <dbReference type="ChEBI" id="CHEBI:456216"/>
        <dbReference type="EC" id="6.3.3.2"/>
    </reaction>
</comment>
<evidence type="ECO:0000256" key="2">
    <source>
        <dbReference type="ARBA" id="ARBA00022741"/>
    </source>
</evidence>
<evidence type="ECO:0000256" key="1">
    <source>
        <dbReference type="ARBA" id="ARBA00010638"/>
    </source>
</evidence>
<comment type="caution">
    <text evidence="6">The sequence shown here is derived from an EMBL/GenBank/DDBJ whole genome shotgun (WGS) entry which is preliminary data.</text>
</comment>
<dbReference type="InterPro" id="IPR024185">
    <property type="entry name" value="FTHF_cligase-like_sf"/>
</dbReference>
<sequence length="197" mass="21283">MTKAQVRARLRDAREARSVFDVESAAANLADWMYRLPMAVEEGSTIACYLPVGSEPGSDAMLEALDDQGFRIIVPVVPDGEPQPLRWAVFDRGTQLQTRRWGLAEPATPSLPPESLADASVVFVPALAVARDGTRLGRGAGYYDRSLSVSRAVRVAVVFDDELVDRLPAESTDVPMEWALTPEAGFTRLDPTGPAAG</sequence>
<dbReference type="EMBL" id="BJOU01000001">
    <property type="protein sequence ID" value="GED96999.1"/>
    <property type="molecule type" value="Genomic_DNA"/>
</dbReference>
<dbReference type="PANTHER" id="PTHR23407">
    <property type="entry name" value="ATPASE INHIBITOR/5-FORMYLTETRAHYDROFOLATE CYCLO-LIGASE"/>
    <property type="match status" value="1"/>
</dbReference>
<keyword evidence="3 4" id="KW-0067">ATP-binding</keyword>
<keyword evidence="5" id="KW-0460">Magnesium</keyword>
<proteinExistence type="inferred from homology"/>
<dbReference type="GO" id="GO:0009396">
    <property type="term" value="P:folic acid-containing compound biosynthetic process"/>
    <property type="evidence" value="ECO:0007669"/>
    <property type="project" value="TreeGrafter"/>
</dbReference>
<dbReference type="AlphaFoldDB" id="A0A7I9UVI3"/>
<evidence type="ECO:0000313" key="7">
    <source>
        <dbReference type="Proteomes" id="UP000444980"/>
    </source>
</evidence>
<evidence type="ECO:0000256" key="4">
    <source>
        <dbReference type="PIRSR" id="PIRSR006806-1"/>
    </source>
</evidence>
<feature type="binding site" evidence="4">
    <location>
        <begin position="135"/>
        <end position="143"/>
    </location>
    <ligand>
        <name>ATP</name>
        <dbReference type="ChEBI" id="CHEBI:30616"/>
    </ligand>
</feature>
<reference evidence="7" key="1">
    <citation type="submission" date="2019-06" db="EMBL/GenBank/DDBJ databases">
        <title>Gordonia isolated from sludge of a wastewater treatment plant.</title>
        <authorList>
            <person name="Tamura T."/>
            <person name="Aoyama K."/>
            <person name="Kang Y."/>
            <person name="Saito S."/>
            <person name="Akiyama N."/>
            <person name="Yazawa K."/>
            <person name="Gonoi T."/>
            <person name="Mikami Y."/>
        </authorList>
    </citation>
    <scope>NUCLEOTIDE SEQUENCE [LARGE SCALE GENOMIC DNA]</scope>
    <source>
        <strain evidence="7">NBRC 107697</strain>
    </source>
</reference>